<evidence type="ECO:0000256" key="1">
    <source>
        <dbReference type="SAM" id="Phobius"/>
    </source>
</evidence>
<reference evidence="2 3" key="1">
    <citation type="submission" date="2020-08" db="EMBL/GenBank/DDBJ databases">
        <title>Genome sequence of Thermomonas carbonis KCTC 42013T.</title>
        <authorList>
            <person name="Hyun D.-W."/>
            <person name="Bae J.-W."/>
        </authorList>
    </citation>
    <scope>NUCLEOTIDE SEQUENCE [LARGE SCALE GENOMIC DNA]</scope>
    <source>
        <strain evidence="2 3">KCTC 42013</strain>
    </source>
</reference>
<sequence length="198" mass="21920">MTMRRFMWIFAAIGLGALALAGAGHFLLAWPDGVVGMWTGIGAGYLLGAAMFLLMPRWWRSHCDDMYAQAAGRRYLAALWPAMVVYSLTLFASIYLIRRGIESVPLRAVVAVLPVLPIGWVMLAALRYLREVDELQRRIETEAIGAASLLVSLLYFAGGMLQKAAIFDVDAGIAMIWVFPLLCGTYGIAKMILTRRYL</sequence>
<feature type="transmembrane region" description="Helical" evidence="1">
    <location>
        <begin position="75"/>
        <end position="97"/>
    </location>
</feature>
<keyword evidence="1" id="KW-0472">Membrane</keyword>
<name>A0A7G9SSZ7_9GAMM</name>
<dbReference type="AlphaFoldDB" id="A0A7G9SSZ7"/>
<dbReference type="EMBL" id="CP060719">
    <property type="protein sequence ID" value="QNN70972.1"/>
    <property type="molecule type" value="Genomic_DNA"/>
</dbReference>
<evidence type="ECO:0000313" key="3">
    <source>
        <dbReference type="Proteomes" id="UP000515804"/>
    </source>
</evidence>
<keyword evidence="3" id="KW-1185">Reference proteome</keyword>
<feature type="transmembrane region" description="Helical" evidence="1">
    <location>
        <begin position="109"/>
        <end position="129"/>
    </location>
</feature>
<evidence type="ECO:0000313" key="2">
    <source>
        <dbReference type="EMBL" id="QNN70972.1"/>
    </source>
</evidence>
<feature type="transmembrane region" description="Helical" evidence="1">
    <location>
        <begin position="173"/>
        <end position="193"/>
    </location>
</feature>
<keyword evidence="1" id="KW-0812">Transmembrane</keyword>
<organism evidence="2 3">
    <name type="scientific">Thermomonas carbonis</name>
    <dbReference type="NCBI Taxonomy" id="1463158"/>
    <lineage>
        <taxon>Bacteria</taxon>
        <taxon>Pseudomonadati</taxon>
        <taxon>Pseudomonadota</taxon>
        <taxon>Gammaproteobacteria</taxon>
        <taxon>Lysobacterales</taxon>
        <taxon>Lysobacteraceae</taxon>
        <taxon>Thermomonas</taxon>
    </lineage>
</organism>
<protein>
    <submittedName>
        <fullName evidence="2">Uncharacterized protein</fullName>
    </submittedName>
</protein>
<feature type="transmembrane region" description="Helical" evidence="1">
    <location>
        <begin position="33"/>
        <end position="54"/>
    </location>
</feature>
<proteinExistence type="predicted"/>
<gene>
    <name evidence="2" type="ORF">H9L16_05170</name>
</gene>
<keyword evidence="1" id="KW-1133">Transmembrane helix</keyword>
<accession>A0A7G9SSZ7</accession>
<dbReference type="KEGG" id="tcn:H9L16_05170"/>
<feature type="transmembrane region" description="Helical" evidence="1">
    <location>
        <begin position="141"/>
        <end position="161"/>
    </location>
</feature>
<dbReference type="Proteomes" id="UP000515804">
    <property type="component" value="Chromosome"/>
</dbReference>
<dbReference type="RefSeq" id="WP_187553487.1">
    <property type="nucleotide sequence ID" value="NZ_BMZL01000001.1"/>
</dbReference>